<dbReference type="KEGG" id="caua:113043100"/>
<gene>
    <name evidence="2" type="primary">LOC113043100</name>
</gene>
<accession>A0A6P6JC85</accession>
<dbReference type="Proteomes" id="UP000515129">
    <property type="component" value="Chromosome 25"/>
</dbReference>
<organism evidence="1 2">
    <name type="scientific">Carassius auratus</name>
    <name type="common">Goldfish</name>
    <dbReference type="NCBI Taxonomy" id="7957"/>
    <lineage>
        <taxon>Eukaryota</taxon>
        <taxon>Metazoa</taxon>
        <taxon>Chordata</taxon>
        <taxon>Craniata</taxon>
        <taxon>Vertebrata</taxon>
        <taxon>Euteleostomi</taxon>
        <taxon>Actinopterygii</taxon>
        <taxon>Neopterygii</taxon>
        <taxon>Teleostei</taxon>
        <taxon>Ostariophysi</taxon>
        <taxon>Cypriniformes</taxon>
        <taxon>Cyprinidae</taxon>
        <taxon>Cyprininae</taxon>
        <taxon>Carassius</taxon>
    </lineage>
</organism>
<proteinExistence type="predicted"/>
<evidence type="ECO:0000313" key="1">
    <source>
        <dbReference type="Proteomes" id="UP000515129"/>
    </source>
</evidence>
<dbReference type="AlphaFoldDB" id="A0A6P6JC85"/>
<sequence length="219" mass="25626">MPVYICSMWKVILIQFYCLHLCRFLSFFISSCTRRCLSVTRVGFQAAKHQPLLFYSLFLCPCFSSCLLKYKDLLSLATPMSSYTVVMVPLRKSPTSLDALRFFLWVKNLKHLERERDLLWMGLQALEQVREKLCSNLDNDMKVQDKFNDGEIKKVFPDTPTLLLAQIHRVNRTLRNLLCDSRNPTVPATEGYSFDNTVHQVPVKEFRSLFIVTFTWQNH</sequence>
<dbReference type="GeneID" id="113043100"/>
<evidence type="ECO:0000313" key="2">
    <source>
        <dbReference type="RefSeq" id="XP_026058035.1"/>
    </source>
</evidence>
<name>A0A6P6JC85_CARAU</name>
<protein>
    <submittedName>
        <fullName evidence="2">Uncharacterized protein LOC113043100 isoform X1</fullName>
    </submittedName>
</protein>
<reference evidence="2" key="1">
    <citation type="submission" date="2025-08" db="UniProtKB">
        <authorList>
            <consortium name="RefSeq"/>
        </authorList>
    </citation>
    <scope>IDENTIFICATION</scope>
    <source>
        <strain evidence="2">Wakin</strain>
        <tissue evidence="2">Muscle</tissue>
    </source>
</reference>
<dbReference type="Pfam" id="PF11414">
    <property type="entry name" value="Suppressor_APC"/>
    <property type="match status" value="1"/>
</dbReference>
<keyword evidence="1" id="KW-1185">Reference proteome</keyword>
<dbReference type="OrthoDB" id="10035013at2759"/>
<dbReference type="RefSeq" id="XP_026058035.1">
    <property type="nucleotide sequence ID" value="XM_026202250.1"/>
</dbReference>